<name>A0ACC5W2E5_9BACT</name>
<accession>A0ACC5W2E5</accession>
<evidence type="ECO:0000313" key="1">
    <source>
        <dbReference type="EMBL" id="MBZ7975053.1"/>
    </source>
</evidence>
<dbReference type="Proteomes" id="UP001319828">
    <property type="component" value="Unassembled WGS sequence"/>
</dbReference>
<proteinExistence type="predicted"/>
<sequence length="233" mass="26439">MTQEELDALMNSDLDSDDTLESETMTEVETQSDETQEEKIEDVKVADYRPNPNLAWPPPPPSQEHKVVHQLDDVTKDSEQKATEMMEKLENINNFFADSESLIADINKILDKNIEIFTKLNEKFPNVESFCEALETNKKAKKTSSDIVDHLQGGQDEVMMAMDAMQYQDIHRQKIERVINVMRALSRYMSSLFEGKIDDRKRVGSAVHIEGDSTAEVVSNDDIEALIASLGQK</sequence>
<comment type="caution">
    <text evidence="1">The sequence shown here is derived from an EMBL/GenBank/DDBJ whole genome shotgun (WGS) entry which is preliminary data.</text>
</comment>
<dbReference type="EMBL" id="JACHUQ010000014">
    <property type="protein sequence ID" value="MBZ7975053.1"/>
    <property type="molecule type" value="Genomic_DNA"/>
</dbReference>
<protein>
    <submittedName>
        <fullName evidence="1">Chemotaxis protein</fullName>
    </submittedName>
</protein>
<gene>
    <name evidence="1" type="ORF">H2252_06620</name>
</gene>
<organism evidence="1 2">
    <name type="scientific">Campylobacter molothri</name>
    <dbReference type="NCBI Taxonomy" id="1032242"/>
    <lineage>
        <taxon>Bacteria</taxon>
        <taxon>Pseudomonadati</taxon>
        <taxon>Campylobacterota</taxon>
        <taxon>Epsilonproteobacteria</taxon>
        <taxon>Campylobacterales</taxon>
        <taxon>Campylobacteraceae</taxon>
        <taxon>Campylobacter</taxon>
    </lineage>
</organism>
<keyword evidence="2" id="KW-1185">Reference proteome</keyword>
<reference evidence="1" key="1">
    <citation type="submission" date="2020-07" db="EMBL/GenBank/DDBJ databases">
        <title>Campylobacter molothri sp. nov. isolated from wild birds.</title>
        <authorList>
            <person name="Miller W.G."/>
            <person name="Chapman M.H."/>
            <person name="Yee E."/>
            <person name="Lopes B.S."/>
            <person name="Forbes K.J."/>
        </authorList>
    </citation>
    <scope>NUCLEOTIDE SEQUENCE</scope>
    <source>
        <strain evidence="1">RM9754</strain>
    </source>
</reference>
<evidence type="ECO:0000313" key="2">
    <source>
        <dbReference type="Proteomes" id="UP001319828"/>
    </source>
</evidence>